<dbReference type="PANTHER" id="PTHR48090">
    <property type="entry name" value="UNDECAPRENYL-PHOSPHATE 4-DEOXY-4-FORMAMIDO-L-ARABINOSE TRANSFERASE-RELATED"/>
    <property type="match status" value="1"/>
</dbReference>
<accession>A0A1I3C800</accession>
<protein>
    <submittedName>
        <fullName evidence="3">Glycosyltransferase involved in cell wall bisynthesis</fullName>
    </submittedName>
</protein>
<gene>
    <name evidence="3" type="ORF">SAMN05421678_13029</name>
</gene>
<dbReference type="CDD" id="cd04179">
    <property type="entry name" value="DPM_DPG-synthase_like"/>
    <property type="match status" value="1"/>
</dbReference>
<reference evidence="3 4" key="1">
    <citation type="submission" date="2016-10" db="EMBL/GenBank/DDBJ databases">
        <authorList>
            <person name="de Groot N.N."/>
        </authorList>
    </citation>
    <scope>NUCLEOTIDE SEQUENCE [LARGE SCALE GENOMIC DNA]</scope>
    <source>
        <strain evidence="3 4">CPCC 202808</strain>
    </source>
</reference>
<dbReference type="InterPro" id="IPR029044">
    <property type="entry name" value="Nucleotide-diphossugar_trans"/>
</dbReference>
<sequence>MVEVVIDVVLPSLNEAEALPWVLDRMPPGFRPIVVDNGSTDRTVEVARAHGAEVVREPQRGFGAACHAGLRAATAEVVAFCDADGSLDPRLLPSVAGPVLAGEADLVLGRRRATGRRSWPVHARLGNAVLARTLRRRTGVRVRDIGPMRAASREALLALGIRDRRFGYPLEMVVRAAEQGWRVVEVDVEYRPRVGGRSKVTGSVRGTFRAVKDMRAVLGQVTRDR</sequence>
<evidence type="ECO:0000313" key="4">
    <source>
        <dbReference type="Proteomes" id="UP000199052"/>
    </source>
</evidence>
<dbReference type="AlphaFoldDB" id="A0A1I3C800"/>
<dbReference type="InterPro" id="IPR050256">
    <property type="entry name" value="Glycosyltransferase_2"/>
</dbReference>
<name>A0A1I3C800_9ACTN</name>
<dbReference type="Pfam" id="PF00535">
    <property type="entry name" value="Glycos_transf_2"/>
    <property type="match status" value="1"/>
</dbReference>
<evidence type="ECO:0000259" key="2">
    <source>
        <dbReference type="Pfam" id="PF00535"/>
    </source>
</evidence>
<proteinExistence type="inferred from homology"/>
<dbReference type="GO" id="GO:0016740">
    <property type="term" value="F:transferase activity"/>
    <property type="evidence" value="ECO:0007669"/>
    <property type="project" value="UniProtKB-KW"/>
</dbReference>
<evidence type="ECO:0000313" key="3">
    <source>
        <dbReference type="EMBL" id="SFH70674.1"/>
    </source>
</evidence>
<dbReference type="InterPro" id="IPR001173">
    <property type="entry name" value="Glyco_trans_2-like"/>
</dbReference>
<dbReference type="SUPFAM" id="SSF53448">
    <property type="entry name" value="Nucleotide-diphospho-sugar transferases"/>
    <property type="match status" value="1"/>
</dbReference>
<dbReference type="Proteomes" id="UP000199052">
    <property type="component" value="Unassembled WGS sequence"/>
</dbReference>
<comment type="similarity">
    <text evidence="1">Belongs to the glycosyltransferase 2 family.</text>
</comment>
<dbReference type="EMBL" id="FOOI01000030">
    <property type="protein sequence ID" value="SFH70674.1"/>
    <property type="molecule type" value="Genomic_DNA"/>
</dbReference>
<evidence type="ECO:0000256" key="1">
    <source>
        <dbReference type="ARBA" id="ARBA00006739"/>
    </source>
</evidence>
<keyword evidence="3" id="KW-0808">Transferase</keyword>
<dbReference type="STRING" id="504797.SAMN05421678_13029"/>
<feature type="domain" description="Glycosyltransferase 2-like" evidence="2">
    <location>
        <begin position="8"/>
        <end position="156"/>
    </location>
</feature>
<organism evidence="3 4">
    <name type="scientific">Actinopolymorpha cephalotaxi</name>
    <dbReference type="NCBI Taxonomy" id="504797"/>
    <lineage>
        <taxon>Bacteria</taxon>
        <taxon>Bacillati</taxon>
        <taxon>Actinomycetota</taxon>
        <taxon>Actinomycetes</taxon>
        <taxon>Propionibacteriales</taxon>
        <taxon>Actinopolymorphaceae</taxon>
        <taxon>Actinopolymorpha</taxon>
    </lineage>
</organism>
<dbReference type="PANTHER" id="PTHR48090:SF7">
    <property type="entry name" value="RFBJ PROTEIN"/>
    <property type="match status" value="1"/>
</dbReference>
<dbReference type="Gene3D" id="3.90.550.10">
    <property type="entry name" value="Spore Coat Polysaccharide Biosynthesis Protein SpsA, Chain A"/>
    <property type="match status" value="1"/>
</dbReference>